<keyword evidence="1" id="KW-0472">Membrane</keyword>
<keyword evidence="1" id="KW-0812">Transmembrane</keyword>
<feature type="domain" description="DUF4440" evidence="2">
    <location>
        <begin position="74"/>
        <end position="180"/>
    </location>
</feature>
<organism evidence="3 4">
    <name type="scientific">Burkholderia lata (strain ATCC 17760 / DSM 23089 / LMG 22485 / NCIMB 9086 / R18194 / 383)</name>
    <dbReference type="NCBI Taxonomy" id="482957"/>
    <lineage>
        <taxon>Bacteria</taxon>
        <taxon>Pseudomonadati</taxon>
        <taxon>Pseudomonadota</taxon>
        <taxon>Betaproteobacteria</taxon>
        <taxon>Burkholderiales</taxon>
        <taxon>Burkholderiaceae</taxon>
        <taxon>Burkholderia</taxon>
        <taxon>Burkholderia cepacia complex</taxon>
    </lineage>
</organism>
<dbReference type="KEGG" id="bur:Bcep18194_C7237"/>
<reference evidence="3" key="1">
    <citation type="submission" date="2009-01" db="EMBL/GenBank/DDBJ databases">
        <title>Complete sequence of chromosome 3 of Burkholderia sp. 383.</title>
        <authorList>
            <consortium name="US DOE Joint Genome Institute"/>
            <person name="Copeland A."/>
            <person name="Lucas S."/>
            <person name="Lapidus A."/>
            <person name="Barry K."/>
            <person name="Detter J.C."/>
            <person name="Glavina T."/>
            <person name="Hammon N."/>
            <person name="Israni S."/>
            <person name="Pitluck S."/>
            <person name="Chain P."/>
            <person name="Malfatti S."/>
            <person name="Shin M."/>
            <person name="Vergez L."/>
            <person name="Schmutz J."/>
            <person name="Larimer F."/>
            <person name="Land M."/>
            <person name="Kyrpides N."/>
            <person name="Lykidis A."/>
            <person name="Richardson P."/>
        </authorList>
    </citation>
    <scope>NUCLEOTIDE SEQUENCE</scope>
    <source>
        <strain evidence="3">383</strain>
    </source>
</reference>
<proteinExistence type="predicted"/>
<dbReference type="InterPro" id="IPR032710">
    <property type="entry name" value="NTF2-like_dom_sf"/>
</dbReference>
<dbReference type="Gene3D" id="3.10.450.50">
    <property type="match status" value="1"/>
</dbReference>
<feature type="transmembrane region" description="Helical" evidence="1">
    <location>
        <begin position="42"/>
        <end position="62"/>
    </location>
</feature>
<evidence type="ECO:0000313" key="3">
    <source>
        <dbReference type="EMBL" id="ABB06281.1"/>
    </source>
</evidence>
<evidence type="ECO:0000256" key="1">
    <source>
        <dbReference type="SAM" id="Phobius"/>
    </source>
</evidence>
<dbReference type="InterPro" id="IPR027843">
    <property type="entry name" value="DUF4440"/>
</dbReference>
<gene>
    <name evidence="3" type="ordered locus">Bcep18194_C7237</name>
</gene>
<keyword evidence="4" id="KW-1185">Reference proteome</keyword>
<evidence type="ECO:0000313" key="4">
    <source>
        <dbReference type="Proteomes" id="UP000002705"/>
    </source>
</evidence>
<dbReference type="Proteomes" id="UP000002705">
    <property type="component" value="Chromosome 3"/>
</dbReference>
<evidence type="ECO:0000259" key="2">
    <source>
        <dbReference type="Pfam" id="PF14534"/>
    </source>
</evidence>
<dbReference type="HOGENOM" id="CLU_128796_1_1_4"/>
<dbReference type="AlphaFoldDB" id="Q39MN5"/>
<accession>Q39MN5</accession>
<sequence>MTSPSADCEEYRNPHCLLHPSIFAVLSIQAMIGHHSMQQTRIFTAALAACATFFAFAAPATAASSQRPPEAAIKAENARWADAFARGDYEAIGRLYTHDGTLLPPGGDKITGSNAIVGYFTKGYAGSKPATVSFSNYEFYGNDRIVTEVSDAEIHDHDSKLKYRGKQILVFLKEGGAWKLHRDMWNDYGPLTTDGH</sequence>
<dbReference type="EMBL" id="CP000150">
    <property type="protein sequence ID" value="ABB06281.1"/>
    <property type="molecule type" value="Genomic_DNA"/>
</dbReference>
<dbReference type="SUPFAM" id="SSF54427">
    <property type="entry name" value="NTF2-like"/>
    <property type="match status" value="1"/>
</dbReference>
<dbReference type="PATRIC" id="fig|482957.22.peg.7809"/>
<keyword evidence="1" id="KW-1133">Transmembrane helix</keyword>
<name>Q39MN5_BURL3</name>
<protein>
    <recommendedName>
        <fullName evidence="2">DUF4440 domain-containing protein</fullName>
    </recommendedName>
</protein>
<dbReference type="Pfam" id="PF14534">
    <property type="entry name" value="DUF4440"/>
    <property type="match status" value="1"/>
</dbReference>